<evidence type="ECO:0000313" key="2">
    <source>
        <dbReference type="Proteomes" id="UP000003221"/>
    </source>
</evidence>
<name>G5Q5K1_SALMO</name>
<dbReference type="PATRIC" id="fig|913242.3.peg.2972"/>
<dbReference type="AlphaFoldDB" id="G5Q5K1"/>
<accession>G5Q5K1</accession>
<comment type="caution">
    <text evidence="1">The sequence shown here is derived from an EMBL/GenBank/DDBJ whole genome shotgun (WGS) entry which is preliminary data.</text>
</comment>
<dbReference type="Proteomes" id="UP000003221">
    <property type="component" value="Unassembled WGS sequence"/>
</dbReference>
<proteinExistence type="predicted"/>
<reference evidence="1 2" key="1">
    <citation type="journal article" date="2011" name="BMC Genomics">
        <title>Genome sequencing reveals diversification of virulence factor content and possible host adaptation in distinct subpopulations of Salmonella enterica.</title>
        <authorList>
            <person name="den Bakker H.C."/>
            <person name="Moreno Switt A.I."/>
            <person name="Govoni G."/>
            <person name="Cummings C.A."/>
            <person name="Ranieri M.L."/>
            <person name="Degoricija L."/>
            <person name="Hoelzer K."/>
            <person name="Rodriguez-Rivera L.D."/>
            <person name="Brown S."/>
            <person name="Bolchacova E."/>
            <person name="Furtado M.R."/>
            <person name="Wiedmann M."/>
        </authorList>
    </citation>
    <scope>NUCLEOTIDE SEQUENCE [LARGE SCALE GENOMIC DNA]</scope>
    <source>
        <strain evidence="1 2">S5-403</strain>
    </source>
</reference>
<protein>
    <submittedName>
        <fullName evidence="1">Uncharacterized protein</fullName>
    </submittedName>
</protein>
<dbReference type="EMBL" id="AFCS01000803">
    <property type="protein sequence ID" value="EHC76971.1"/>
    <property type="molecule type" value="Genomic_DNA"/>
</dbReference>
<evidence type="ECO:0000313" key="1">
    <source>
        <dbReference type="EMBL" id="EHC76971.1"/>
    </source>
</evidence>
<organism evidence="1 2">
    <name type="scientific">Salmonella enterica subsp. enterica serovar Montevideo str. S5-403</name>
    <dbReference type="NCBI Taxonomy" id="913242"/>
    <lineage>
        <taxon>Bacteria</taxon>
        <taxon>Pseudomonadati</taxon>
        <taxon>Pseudomonadota</taxon>
        <taxon>Gammaproteobacteria</taxon>
        <taxon>Enterobacterales</taxon>
        <taxon>Enterobacteriaceae</taxon>
        <taxon>Salmonella</taxon>
    </lineage>
</organism>
<gene>
    <name evidence="1" type="ORF">LTSEMON_3446</name>
</gene>
<sequence>MVLPVHSDTSHLPTAGKVRYPCCVVLINTVALMISSRQTRPIQRLLVFGLAKVAVFAPGAADGVDIG</sequence>